<feature type="domain" description="Myb-like" evidence="7">
    <location>
        <begin position="9"/>
        <end position="61"/>
    </location>
</feature>
<sequence length="177" mass="20379">MKFLTPTTTAELTRGHWKPGEDIKLKDLVSKYGPHNWNIISDKFDGRRSGKSCRLRWFNQLDPKINRKAFGEEEDDRLLSAHRVYGNKWSLIARLFPGRTDNAVKNQWHVITARKQRQQLIKTYGRRRKRFSSSLPSDHQPSTCSGESTITSNDGDAINEKIINSVPFYDFLGVGNT</sequence>
<comment type="caution">
    <text evidence="9">The sequence shown here is derived from an EMBL/GenBank/DDBJ whole genome shotgun (WGS) entry which is preliminary data.</text>
</comment>
<evidence type="ECO:0000259" key="7">
    <source>
        <dbReference type="PROSITE" id="PS50090"/>
    </source>
</evidence>
<dbReference type="STRING" id="29655.A0A0K9NPI7"/>
<dbReference type="InterPro" id="IPR009057">
    <property type="entry name" value="Homeodomain-like_sf"/>
</dbReference>
<evidence type="ECO:0000256" key="4">
    <source>
        <dbReference type="ARBA" id="ARBA00023125"/>
    </source>
</evidence>
<evidence type="ECO:0000256" key="5">
    <source>
        <dbReference type="ARBA" id="ARBA00023163"/>
    </source>
</evidence>
<evidence type="ECO:0000259" key="8">
    <source>
        <dbReference type="PROSITE" id="PS51294"/>
    </source>
</evidence>
<feature type="domain" description="Myb-like" evidence="7">
    <location>
        <begin position="62"/>
        <end position="112"/>
    </location>
</feature>
<evidence type="ECO:0000256" key="1">
    <source>
        <dbReference type="ARBA" id="ARBA00004123"/>
    </source>
</evidence>
<keyword evidence="4" id="KW-0238">DNA-binding</keyword>
<keyword evidence="10" id="KW-1185">Reference proteome</keyword>
<dbReference type="GO" id="GO:0000978">
    <property type="term" value="F:RNA polymerase II cis-regulatory region sequence-specific DNA binding"/>
    <property type="evidence" value="ECO:0000318"/>
    <property type="project" value="GO_Central"/>
</dbReference>
<evidence type="ECO:0000256" key="2">
    <source>
        <dbReference type="ARBA" id="ARBA00022737"/>
    </source>
</evidence>
<comment type="subcellular location">
    <subcellularLocation>
        <location evidence="1">Nucleus</location>
    </subcellularLocation>
</comment>
<dbReference type="InterPro" id="IPR050560">
    <property type="entry name" value="MYB_TF"/>
</dbReference>
<dbReference type="PROSITE" id="PS50090">
    <property type="entry name" value="MYB_LIKE"/>
    <property type="match status" value="2"/>
</dbReference>
<dbReference type="PANTHER" id="PTHR45614">
    <property type="entry name" value="MYB PROTEIN-RELATED"/>
    <property type="match status" value="1"/>
</dbReference>
<keyword evidence="6" id="KW-0539">Nucleus</keyword>
<dbReference type="OMA" id="FSHISHC"/>
<dbReference type="Proteomes" id="UP000036987">
    <property type="component" value="Unassembled WGS sequence"/>
</dbReference>
<gene>
    <name evidence="9" type="ORF">ZOSMA_74G00200</name>
</gene>
<dbReference type="GO" id="GO:0005634">
    <property type="term" value="C:nucleus"/>
    <property type="evidence" value="ECO:0000318"/>
    <property type="project" value="GO_Central"/>
</dbReference>
<dbReference type="InterPro" id="IPR001005">
    <property type="entry name" value="SANT/Myb"/>
</dbReference>
<proteinExistence type="predicted"/>
<accession>A0A0K9NPI7</accession>
<evidence type="ECO:0000256" key="6">
    <source>
        <dbReference type="ARBA" id="ARBA00023242"/>
    </source>
</evidence>
<dbReference type="SUPFAM" id="SSF46689">
    <property type="entry name" value="Homeodomain-like"/>
    <property type="match status" value="1"/>
</dbReference>
<reference evidence="10" key="1">
    <citation type="journal article" date="2016" name="Nature">
        <title>The genome of the seagrass Zostera marina reveals angiosperm adaptation to the sea.</title>
        <authorList>
            <person name="Olsen J.L."/>
            <person name="Rouze P."/>
            <person name="Verhelst B."/>
            <person name="Lin Y.-C."/>
            <person name="Bayer T."/>
            <person name="Collen J."/>
            <person name="Dattolo E."/>
            <person name="De Paoli E."/>
            <person name="Dittami S."/>
            <person name="Maumus F."/>
            <person name="Michel G."/>
            <person name="Kersting A."/>
            <person name="Lauritano C."/>
            <person name="Lohaus R."/>
            <person name="Toepel M."/>
            <person name="Tonon T."/>
            <person name="Vanneste K."/>
            <person name="Amirebrahimi M."/>
            <person name="Brakel J."/>
            <person name="Bostroem C."/>
            <person name="Chovatia M."/>
            <person name="Grimwood J."/>
            <person name="Jenkins J.W."/>
            <person name="Jueterbock A."/>
            <person name="Mraz A."/>
            <person name="Stam W.T."/>
            <person name="Tice H."/>
            <person name="Bornberg-Bauer E."/>
            <person name="Green P.J."/>
            <person name="Pearson G.A."/>
            <person name="Procaccini G."/>
            <person name="Duarte C.M."/>
            <person name="Schmutz J."/>
            <person name="Reusch T.B.H."/>
            <person name="Van de Peer Y."/>
        </authorList>
    </citation>
    <scope>NUCLEOTIDE SEQUENCE [LARGE SCALE GENOMIC DNA]</scope>
    <source>
        <strain evidence="10">cv. Finnish</strain>
    </source>
</reference>
<keyword evidence="5" id="KW-0804">Transcription</keyword>
<dbReference type="CDD" id="cd00167">
    <property type="entry name" value="SANT"/>
    <property type="match status" value="2"/>
</dbReference>
<dbReference type="GO" id="GO:0006355">
    <property type="term" value="P:regulation of DNA-templated transcription"/>
    <property type="evidence" value="ECO:0000318"/>
    <property type="project" value="GO_Central"/>
</dbReference>
<dbReference type="OrthoDB" id="2143914at2759"/>
<dbReference type="Pfam" id="PF13921">
    <property type="entry name" value="Myb_DNA-bind_6"/>
    <property type="match status" value="1"/>
</dbReference>
<protein>
    <submittedName>
        <fullName evidence="9">Myb domain protein 52</fullName>
    </submittedName>
</protein>
<dbReference type="PANTHER" id="PTHR45614:SF286">
    <property type="entry name" value="(WILD MALAYSIAN BANANA) HYPOTHETICAL PROTEIN"/>
    <property type="match status" value="1"/>
</dbReference>
<feature type="domain" description="HTH myb-type" evidence="8">
    <location>
        <begin position="66"/>
        <end position="116"/>
    </location>
</feature>
<dbReference type="PROSITE" id="PS51294">
    <property type="entry name" value="HTH_MYB"/>
    <property type="match status" value="2"/>
</dbReference>
<dbReference type="FunFam" id="1.10.10.60:FF:000060">
    <property type="entry name" value="MYB transcription factor"/>
    <property type="match status" value="1"/>
</dbReference>
<feature type="domain" description="HTH myb-type" evidence="8">
    <location>
        <begin position="9"/>
        <end position="65"/>
    </location>
</feature>
<evidence type="ECO:0000313" key="10">
    <source>
        <dbReference type="Proteomes" id="UP000036987"/>
    </source>
</evidence>
<evidence type="ECO:0000256" key="3">
    <source>
        <dbReference type="ARBA" id="ARBA00023015"/>
    </source>
</evidence>
<dbReference type="GO" id="GO:0000981">
    <property type="term" value="F:DNA-binding transcription factor activity, RNA polymerase II-specific"/>
    <property type="evidence" value="ECO:0000318"/>
    <property type="project" value="GO_Central"/>
</dbReference>
<keyword evidence="2" id="KW-0677">Repeat</keyword>
<dbReference type="InterPro" id="IPR017930">
    <property type="entry name" value="Myb_dom"/>
</dbReference>
<organism evidence="9 10">
    <name type="scientific">Zostera marina</name>
    <name type="common">Eelgrass</name>
    <dbReference type="NCBI Taxonomy" id="29655"/>
    <lineage>
        <taxon>Eukaryota</taxon>
        <taxon>Viridiplantae</taxon>
        <taxon>Streptophyta</taxon>
        <taxon>Embryophyta</taxon>
        <taxon>Tracheophyta</taxon>
        <taxon>Spermatophyta</taxon>
        <taxon>Magnoliopsida</taxon>
        <taxon>Liliopsida</taxon>
        <taxon>Zosteraceae</taxon>
        <taxon>Zostera</taxon>
    </lineage>
</organism>
<dbReference type="AlphaFoldDB" id="A0A0K9NPI7"/>
<evidence type="ECO:0000313" key="9">
    <source>
        <dbReference type="EMBL" id="KMZ58679.1"/>
    </source>
</evidence>
<dbReference type="EMBL" id="LFYR01001898">
    <property type="protein sequence ID" value="KMZ58679.1"/>
    <property type="molecule type" value="Genomic_DNA"/>
</dbReference>
<keyword evidence="3" id="KW-0805">Transcription regulation</keyword>
<dbReference type="Gene3D" id="1.10.10.60">
    <property type="entry name" value="Homeodomain-like"/>
    <property type="match status" value="2"/>
</dbReference>
<name>A0A0K9NPI7_ZOSMR</name>
<dbReference type="SMART" id="SM00717">
    <property type="entry name" value="SANT"/>
    <property type="match status" value="2"/>
</dbReference>